<dbReference type="CDD" id="cd05121">
    <property type="entry name" value="ABC1_ADCK3-like"/>
    <property type="match status" value="1"/>
</dbReference>
<evidence type="ECO:0000256" key="1">
    <source>
        <dbReference type="ARBA" id="ARBA00009670"/>
    </source>
</evidence>
<feature type="compositionally biased region" description="Polar residues" evidence="2">
    <location>
        <begin position="32"/>
        <end position="42"/>
    </location>
</feature>
<comment type="caution">
    <text evidence="4">The sequence shown here is derived from an EMBL/GenBank/DDBJ whole genome shotgun (WGS) entry which is preliminary data.</text>
</comment>
<dbReference type="Proteomes" id="UP001190700">
    <property type="component" value="Unassembled WGS sequence"/>
</dbReference>
<feature type="compositionally biased region" description="Low complexity" evidence="2">
    <location>
        <begin position="869"/>
        <end position="880"/>
    </location>
</feature>
<feature type="compositionally biased region" description="Polar residues" evidence="2">
    <location>
        <begin position="1"/>
        <end position="25"/>
    </location>
</feature>
<dbReference type="GO" id="GO:0005524">
    <property type="term" value="F:ATP binding"/>
    <property type="evidence" value="ECO:0007669"/>
    <property type="project" value="InterPro"/>
</dbReference>
<reference evidence="4 5" key="1">
    <citation type="journal article" date="2015" name="Genome Biol. Evol.">
        <title>Comparative Genomics of a Bacterivorous Green Alga Reveals Evolutionary Causalities and Consequences of Phago-Mixotrophic Mode of Nutrition.</title>
        <authorList>
            <person name="Burns J.A."/>
            <person name="Paasch A."/>
            <person name="Narechania A."/>
            <person name="Kim E."/>
        </authorList>
    </citation>
    <scope>NUCLEOTIDE SEQUENCE [LARGE SCALE GENOMIC DNA]</scope>
    <source>
        <strain evidence="4 5">PLY_AMNH</strain>
    </source>
</reference>
<dbReference type="InterPro" id="IPR000719">
    <property type="entry name" value="Prot_kinase_dom"/>
</dbReference>
<dbReference type="InterPro" id="IPR004147">
    <property type="entry name" value="ABC1_dom"/>
</dbReference>
<evidence type="ECO:0000313" key="5">
    <source>
        <dbReference type="Proteomes" id="UP001190700"/>
    </source>
</evidence>
<name>A0AAE0BC83_9CHLO</name>
<feature type="region of interest" description="Disordered" evidence="2">
    <location>
        <begin position="840"/>
        <end position="890"/>
    </location>
</feature>
<dbReference type="PROSITE" id="PS50011">
    <property type="entry name" value="PROTEIN_KINASE_DOM"/>
    <property type="match status" value="1"/>
</dbReference>
<dbReference type="GO" id="GO:0004672">
    <property type="term" value="F:protein kinase activity"/>
    <property type="evidence" value="ECO:0007669"/>
    <property type="project" value="InterPro"/>
</dbReference>
<evidence type="ECO:0000256" key="2">
    <source>
        <dbReference type="SAM" id="MobiDB-lite"/>
    </source>
</evidence>
<dbReference type="InterPro" id="IPR050154">
    <property type="entry name" value="UbiB_kinase"/>
</dbReference>
<sequence>MSTFQTSTRSLQSTGSARLQGSLKSQVAPKQAGNSTSKSRRNVTVTAAGENAPLNGAVNAASVAVLEVSKAVRMRGVEAPDAKQSYVAMDDERKGQVDEVGLPLVYDKDLIQEYWVKEGRALQQRWTEFLGYSVPYLTRIVTMLITGGVKELEKNDAKLARDARIIMEKLGPTYIKAGQMMSVRPDVLPQAALDELAVLQDSVKPFETSIALATIESELGRPLGDVFSEISEDPVAAASLAQVYRAVLKDSGKIVAVKVQRPQVLETVSKDLYVLRRAAEVYQGLVERFAPQQRTDYVGLLNEWAVGFYTELDFMNEGRNQLRLKQLLIDEKVPDVYVPEVYEEFCTRRVLVTEWIDGIKLSECEPDEINELAAIGQEAFLVQLLQVGFFHSDPHPGNLMKMYDTSKGKIALLDFGLMASIRQEDMDTIINCIVHLANKDYSTLVDDFITLGILPPDTDRAKVVPLMDKALTPYVKGGGAKRYEEELKKMYGFEEQGNVGGFQAMTQDVITVLNDIPFSIPPYFALLARAVVTLEGIALIGDPDYKLVMEAYPFVARKLLSSDRPAVQQALQEVLYSGGKEGMQGARLTVLLNSAMGNIARDSGTFVDFDTLPEDGIGLQEGVGYLLSPNASSLRGILQEELATILDILARQATRKSFFRAMGSIPPPLLPFLPKVEEVPTPFLVPTGEGEAPYLMVCTPMELVEALAPKLTREEELYALTLKDLAKESFGVDVATVINGDILSEPDAVARLALGLLATGKAPGLENPQLAELAERFKVQLSTIGDANPEGESNFRDVTAVLTALDSEQQQVVDGVGVIMGAEMSARSLRRLQPLIETRGVGQPPISLTRPSSTLELPHAPLPDRSDDAPTSTDAATAVAPERELELAVA</sequence>
<protein>
    <recommendedName>
        <fullName evidence="3">Protein kinase domain-containing protein</fullName>
    </recommendedName>
</protein>
<dbReference type="SUPFAM" id="SSF56112">
    <property type="entry name" value="Protein kinase-like (PK-like)"/>
    <property type="match status" value="1"/>
</dbReference>
<feature type="domain" description="Protein kinase" evidence="3">
    <location>
        <begin position="229"/>
        <end position="576"/>
    </location>
</feature>
<dbReference type="InterPro" id="IPR011009">
    <property type="entry name" value="Kinase-like_dom_sf"/>
</dbReference>
<evidence type="ECO:0000259" key="3">
    <source>
        <dbReference type="PROSITE" id="PS50011"/>
    </source>
</evidence>
<dbReference type="EMBL" id="LGRX02035789">
    <property type="protein sequence ID" value="KAK3233157.1"/>
    <property type="molecule type" value="Genomic_DNA"/>
</dbReference>
<dbReference type="Gene3D" id="1.10.510.10">
    <property type="entry name" value="Transferase(Phosphotransferase) domain 1"/>
    <property type="match status" value="1"/>
</dbReference>
<evidence type="ECO:0000313" key="4">
    <source>
        <dbReference type="EMBL" id="KAK3233157.1"/>
    </source>
</evidence>
<organism evidence="4 5">
    <name type="scientific">Cymbomonas tetramitiformis</name>
    <dbReference type="NCBI Taxonomy" id="36881"/>
    <lineage>
        <taxon>Eukaryota</taxon>
        <taxon>Viridiplantae</taxon>
        <taxon>Chlorophyta</taxon>
        <taxon>Pyramimonadophyceae</taxon>
        <taxon>Pyramimonadales</taxon>
        <taxon>Pyramimonadaceae</taxon>
        <taxon>Cymbomonas</taxon>
    </lineage>
</organism>
<feature type="region of interest" description="Disordered" evidence="2">
    <location>
        <begin position="1"/>
        <end position="42"/>
    </location>
</feature>
<dbReference type="Pfam" id="PF03109">
    <property type="entry name" value="ABC1"/>
    <property type="match status" value="1"/>
</dbReference>
<dbReference type="PANTHER" id="PTHR10566">
    <property type="entry name" value="CHAPERONE-ACTIVITY OF BC1 COMPLEX CABC1 -RELATED"/>
    <property type="match status" value="1"/>
</dbReference>
<accession>A0AAE0BC83</accession>
<gene>
    <name evidence="4" type="ORF">CYMTET_56531</name>
</gene>
<proteinExistence type="inferred from homology"/>
<dbReference type="AlphaFoldDB" id="A0AAE0BC83"/>
<keyword evidence="5" id="KW-1185">Reference proteome</keyword>
<comment type="similarity">
    <text evidence="1">Belongs to the protein kinase superfamily. ADCK protein kinase family.</text>
</comment>
<dbReference type="PANTHER" id="PTHR10566:SF121">
    <property type="entry name" value="PROTEIN KINASE DOMAIN-CONTAINING PROTEIN"/>
    <property type="match status" value="1"/>
</dbReference>
<feature type="compositionally biased region" description="Basic and acidic residues" evidence="2">
    <location>
        <begin position="881"/>
        <end position="890"/>
    </location>
</feature>